<sequence>MATDNKQFVMEFHDSPSASAAPLEGDMSNSGPSNVPNVPLNGSNLYPSTLDEPVKDTILRDVKAVGVKFYHVFIPRSSKSLLRDWDLWGPLILCTFLATLLQGHSSAGSNDGGPQFAQVFIVFWVGACAVTLNAKLLGGYLRTWLLRTALLLSLIGCRIILLASRSLVLFIVRCCLVLLGLSWSVFASTAFLASSQPPNRKALAVYPVCLFYFVISWMILSHSG</sequence>
<feature type="transmembrane region" description="Helical" evidence="6">
    <location>
        <begin position="170"/>
        <end position="191"/>
    </location>
</feature>
<dbReference type="PANTHER" id="PTHR21236">
    <property type="entry name" value="GOLGI MEMBRANE PROTEIN YIP1"/>
    <property type="match status" value="1"/>
</dbReference>
<keyword evidence="7" id="KW-1185">Reference proteome</keyword>
<accession>A0A1I8H6X8</accession>
<dbReference type="PANTHER" id="PTHR21236:SF1">
    <property type="entry name" value="PROTEIN YIPF6"/>
    <property type="match status" value="1"/>
</dbReference>
<comment type="subcellular location">
    <subcellularLocation>
        <location evidence="1">Membrane</location>
        <topology evidence="1">Multi-pass membrane protein</topology>
    </subcellularLocation>
</comment>
<reference evidence="8" key="1">
    <citation type="submission" date="2016-11" db="UniProtKB">
        <authorList>
            <consortium name="WormBaseParasite"/>
        </authorList>
    </citation>
    <scope>IDENTIFICATION</scope>
</reference>
<comment type="similarity">
    <text evidence="2">Belongs to the YIP1 family.</text>
</comment>
<name>A0A1I8H6X8_9PLAT</name>
<feature type="transmembrane region" description="Helical" evidence="6">
    <location>
        <begin position="203"/>
        <end position="220"/>
    </location>
</feature>
<feature type="transmembrane region" description="Helical" evidence="6">
    <location>
        <begin position="144"/>
        <end position="164"/>
    </location>
</feature>
<evidence type="ECO:0000256" key="1">
    <source>
        <dbReference type="ARBA" id="ARBA00004141"/>
    </source>
</evidence>
<feature type="transmembrane region" description="Helical" evidence="6">
    <location>
        <begin position="115"/>
        <end position="132"/>
    </location>
</feature>
<evidence type="ECO:0000313" key="8">
    <source>
        <dbReference type="WBParaSite" id="maker-uti_cns_0004614-snap-gene-0.2-mRNA-1"/>
    </source>
</evidence>
<dbReference type="InterPro" id="IPR045231">
    <property type="entry name" value="Yip1/4-like"/>
</dbReference>
<keyword evidence="4 6" id="KW-1133">Transmembrane helix</keyword>
<dbReference type="GO" id="GO:0005802">
    <property type="term" value="C:trans-Golgi network"/>
    <property type="evidence" value="ECO:0007669"/>
    <property type="project" value="TreeGrafter"/>
</dbReference>
<dbReference type="GO" id="GO:0016020">
    <property type="term" value="C:membrane"/>
    <property type="evidence" value="ECO:0007669"/>
    <property type="project" value="UniProtKB-SubCell"/>
</dbReference>
<keyword evidence="5 6" id="KW-0472">Membrane</keyword>
<dbReference type="InterPro" id="IPR036259">
    <property type="entry name" value="MFS_trans_sf"/>
</dbReference>
<evidence type="ECO:0000256" key="6">
    <source>
        <dbReference type="SAM" id="Phobius"/>
    </source>
</evidence>
<protein>
    <submittedName>
        <fullName evidence="8">Protein YIPF</fullName>
    </submittedName>
</protein>
<evidence type="ECO:0000256" key="2">
    <source>
        <dbReference type="ARBA" id="ARBA00010596"/>
    </source>
</evidence>
<dbReference type="GO" id="GO:0006888">
    <property type="term" value="P:endoplasmic reticulum to Golgi vesicle-mediated transport"/>
    <property type="evidence" value="ECO:0007669"/>
    <property type="project" value="InterPro"/>
</dbReference>
<dbReference type="SUPFAM" id="SSF103473">
    <property type="entry name" value="MFS general substrate transporter"/>
    <property type="match status" value="1"/>
</dbReference>
<organism evidence="7 8">
    <name type="scientific">Macrostomum lignano</name>
    <dbReference type="NCBI Taxonomy" id="282301"/>
    <lineage>
        <taxon>Eukaryota</taxon>
        <taxon>Metazoa</taxon>
        <taxon>Spiralia</taxon>
        <taxon>Lophotrochozoa</taxon>
        <taxon>Platyhelminthes</taxon>
        <taxon>Rhabditophora</taxon>
        <taxon>Macrostomorpha</taxon>
        <taxon>Macrostomida</taxon>
        <taxon>Macrostomidae</taxon>
        <taxon>Macrostomum</taxon>
    </lineage>
</organism>
<dbReference type="Proteomes" id="UP000095280">
    <property type="component" value="Unplaced"/>
</dbReference>
<dbReference type="AlphaFoldDB" id="A0A1I8H6X8"/>
<evidence type="ECO:0000256" key="3">
    <source>
        <dbReference type="ARBA" id="ARBA00022692"/>
    </source>
</evidence>
<feature type="transmembrane region" description="Helical" evidence="6">
    <location>
        <begin position="85"/>
        <end position="103"/>
    </location>
</feature>
<proteinExistence type="inferred from homology"/>
<evidence type="ECO:0000256" key="5">
    <source>
        <dbReference type="ARBA" id="ARBA00023136"/>
    </source>
</evidence>
<dbReference type="WBParaSite" id="maker-uti_cns_0004614-snap-gene-0.2-mRNA-1">
    <property type="protein sequence ID" value="maker-uti_cns_0004614-snap-gene-0.2-mRNA-1"/>
    <property type="gene ID" value="maker-uti_cns_0004614-snap-gene-0.2"/>
</dbReference>
<evidence type="ECO:0000313" key="7">
    <source>
        <dbReference type="Proteomes" id="UP000095280"/>
    </source>
</evidence>
<evidence type="ECO:0000256" key="4">
    <source>
        <dbReference type="ARBA" id="ARBA00022989"/>
    </source>
</evidence>
<keyword evidence="3 6" id="KW-0812">Transmembrane</keyword>